<dbReference type="InterPro" id="IPR007219">
    <property type="entry name" value="XnlR_reg_dom"/>
</dbReference>
<accession>A0A2T3AR27</accession>
<dbReference type="Proteomes" id="UP000241818">
    <property type="component" value="Unassembled WGS sequence"/>
</dbReference>
<dbReference type="RefSeq" id="XP_024717080.1">
    <property type="nucleotide sequence ID" value="XM_024861320.1"/>
</dbReference>
<dbReference type="GO" id="GO:0005634">
    <property type="term" value="C:nucleus"/>
    <property type="evidence" value="ECO:0007669"/>
    <property type="project" value="TreeGrafter"/>
</dbReference>
<dbReference type="GeneID" id="36569401"/>
<keyword evidence="5" id="KW-0804">Transcription</keyword>
<dbReference type="InParanoid" id="A0A2T3AR27"/>
<proteinExistence type="predicted"/>
<sequence>MTVRSTAPTSHVRRHLWHSPRNYSATQDPDPGQAAGNSVNGVRQQDQTLLDSTSKQPDTIQPVLASPKGAQDVRGMMSRGRVFGKSHWINTTREFKEIEAFVHGADMNSTASLQSNAKSSGTLHSLQKCKELTRKAKARASRWLSYQELKNSIPPKEVADHLVDLYLRAFESAYRILHIPPFQNEYARYWNNQEAASEELKLQILLVMAIGTCLYEGPHNQSGLRALALQWIYSAQVWLSGTFEKDRLSVSGLQIHCLLLLSRQIHSICCDSIWISAGSLVRTAMQMGLHRDPGHFTKLSVLQTELRRRLWATIMEMAVQSALDSGMPLISPDDFDTEPPSNINDDEMDETTKLLQPKDEGIFTETSFQITLFKSLHTRMEVLRLVNGLKSEPSYVDALHVGSQMAKACRDCSLITRGYGLSSTDQMPRPTAFHRNVVEHFLLRFLLALHVPFTTNARTNPQFYFSRKVALETALTIVTPEDEDDFFRLMSTRGGLFWESFRQCALIIGLELITQVDEDRTNMMLQTNKANREPLKESLKRLLSLSEKRIEMGENSVKSHQFFSMILGQVASMETDIDLELAIANASYTSTRICYDILCARILSNQAASQPDDLFRSGTVNEQSGYGDALNPGASSLQAIDLRSDMIDSWSFPQWNDKF</sequence>
<dbReference type="PANTHER" id="PTHR31944">
    <property type="entry name" value="HEME-RESPONSIVE ZINC FINGER TRANSCRIPTION FACTOR HAP1"/>
    <property type="match status" value="1"/>
</dbReference>
<evidence type="ECO:0000256" key="2">
    <source>
        <dbReference type="ARBA" id="ARBA00022833"/>
    </source>
</evidence>
<gene>
    <name evidence="9" type="ORF">M430DRAFT_109948</name>
</gene>
<keyword evidence="1" id="KW-0479">Metal-binding</keyword>
<feature type="domain" description="Xylanolytic transcriptional activator regulatory" evidence="8">
    <location>
        <begin position="273"/>
        <end position="346"/>
    </location>
</feature>
<dbReference type="GO" id="GO:0006351">
    <property type="term" value="P:DNA-templated transcription"/>
    <property type="evidence" value="ECO:0007669"/>
    <property type="project" value="InterPro"/>
</dbReference>
<dbReference type="STRING" id="857342.A0A2T3AR27"/>
<dbReference type="CDD" id="cd12148">
    <property type="entry name" value="fungal_TF_MHR"/>
    <property type="match status" value="1"/>
</dbReference>
<dbReference type="InterPro" id="IPR051430">
    <property type="entry name" value="Fungal_TF_Env_Response"/>
</dbReference>
<dbReference type="OrthoDB" id="655030at2759"/>
<feature type="compositionally biased region" description="Polar residues" evidence="7">
    <location>
        <begin position="35"/>
        <end position="59"/>
    </location>
</feature>
<evidence type="ECO:0000256" key="6">
    <source>
        <dbReference type="ARBA" id="ARBA00023242"/>
    </source>
</evidence>
<evidence type="ECO:0000256" key="7">
    <source>
        <dbReference type="SAM" id="MobiDB-lite"/>
    </source>
</evidence>
<dbReference type="GO" id="GO:0001228">
    <property type="term" value="F:DNA-binding transcription activator activity, RNA polymerase II-specific"/>
    <property type="evidence" value="ECO:0007669"/>
    <property type="project" value="TreeGrafter"/>
</dbReference>
<dbReference type="GO" id="GO:0008270">
    <property type="term" value="F:zinc ion binding"/>
    <property type="evidence" value="ECO:0007669"/>
    <property type="project" value="InterPro"/>
</dbReference>
<evidence type="ECO:0000256" key="1">
    <source>
        <dbReference type="ARBA" id="ARBA00022723"/>
    </source>
</evidence>
<dbReference type="AlphaFoldDB" id="A0A2T3AR27"/>
<evidence type="ECO:0000256" key="3">
    <source>
        <dbReference type="ARBA" id="ARBA00023015"/>
    </source>
</evidence>
<evidence type="ECO:0000256" key="5">
    <source>
        <dbReference type="ARBA" id="ARBA00023163"/>
    </source>
</evidence>
<organism evidence="9 10">
    <name type="scientific">Amorphotheca resinae ATCC 22711</name>
    <dbReference type="NCBI Taxonomy" id="857342"/>
    <lineage>
        <taxon>Eukaryota</taxon>
        <taxon>Fungi</taxon>
        <taxon>Dikarya</taxon>
        <taxon>Ascomycota</taxon>
        <taxon>Pezizomycotina</taxon>
        <taxon>Leotiomycetes</taxon>
        <taxon>Helotiales</taxon>
        <taxon>Amorphothecaceae</taxon>
        <taxon>Amorphotheca</taxon>
    </lineage>
</organism>
<feature type="region of interest" description="Disordered" evidence="7">
    <location>
        <begin position="1"/>
        <end position="72"/>
    </location>
</feature>
<keyword evidence="6" id="KW-0539">Nucleus</keyword>
<dbReference type="PANTHER" id="PTHR31944:SF129">
    <property type="entry name" value="ASPYRIDONES CLUSTER REGULATOR APDR-RELATED"/>
    <property type="match status" value="1"/>
</dbReference>
<dbReference type="GO" id="GO:0000978">
    <property type="term" value="F:RNA polymerase II cis-regulatory region sequence-specific DNA binding"/>
    <property type="evidence" value="ECO:0007669"/>
    <property type="project" value="TreeGrafter"/>
</dbReference>
<evidence type="ECO:0000256" key="4">
    <source>
        <dbReference type="ARBA" id="ARBA00023125"/>
    </source>
</evidence>
<evidence type="ECO:0000313" key="9">
    <source>
        <dbReference type="EMBL" id="PSS08682.1"/>
    </source>
</evidence>
<evidence type="ECO:0000259" key="8">
    <source>
        <dbReference type="SMART" id="SM00906"/>
    </source>
</evidence>
<protein>
    <recommendedName>
        <fullName evidence="8">Xylanolytic transcriptional activator regulatory domain-containing protein</fullName>
    </recommendedName>
</protein>
<name>A0A2T3AR27_AMORE</name>
<keyword evidence="10" id="KW-1185">Reference proteome</keyword>
<keyword evidence="4" id="KW-0238">DNA-binding</keyword>
<evidence type="ECO:0000313" key="10">
    <source>
        <dbReference type="Proteomes" id="UP000241818"/>
    </source>
</evidence>
<dbReference type="SMART" id="SM00906">
    <property type="entry name" value="Fungal_trans"/>
    <property type="match status" value="1"/>
</dbReference>
<dbReference type="Pfam" id="PF04082">
    <property type="entry name" value="Fungal_trans"/>
    <property type="match status" value="1"/>
</dbReference>
<dbReference type="EMBL" id="KZ679018">
    <property type="protein sequence ID" value="PSS08682.1"/>
    <property type="molecule type" value="Genomic_DNA"/>
</dbReference>
<reference evidence="9 10" key="1">
    <citation type="journal article" date="2018" name="New Phytol.">
        <title>Comparative genomics and transcriptomics depict ericoid mycorrhizal fungi as versatile saprotrophs and plant mutualists.</title>
        <authorList>
            <person name="Martino E."/>
            <person name="Morin E."/>
            <person name="Grelet G.A."/>
            <person name="Kuo A."/>
            <person name="Kohler A."/>
            <person name="Daghino S."/>
            <person name="Barry K.W."/>
            <person name="Cichocki N."/>
            <person name="Clum A."/>
            <person name="Dockter R.B."/>
            <person name="Hainaut M."/>
            <person name="Kuo R.C."/>
            <person name="LaButti K."/>
            <person name="Lindahl B.D."/>
            <person name="Lindquist E.A."/>
            <person name="Lipzen A."/>
            <person name="Khouja H.R."/>
            <person name="Magnuson J."/>
            <person name="Murat C."/>
            <person name="Ohm R.A."/>
            <person name="Singer S.W."/>
            <person name="Spatafora J.W."/>
            <person name="Wang M."/>
            <person name="Veneault-Fourrey C."/>
            <person name="Henrissat B."/>
            <person name="Grigoriev I.V."/>
            <person name="Martin F.M."/>
            <person name="Perotto S."/>
        </authorList>
    </citation>
    <scope>NUCLEOTIDE SEQUENCE [LARGE SCALE GENOMIC DNA]</scope>
    <source>
        <strain evidence="9 10">ATCC 22711</strain>
    </source>
</reference>
<keyword evidence="3" id="KW-0805">Transcription regulation</keyword>
<keyword evidence="2" id="KW-0862">Zinc</keyword>